<keyword evidence="2" id="KW-0238">DNA-binding</keyword>
<dbReference type="Pfam" id="PF12833">
    <property type="entry name" value="HTH_18"/>
    <property type="match status" value="1"/>
</dbReference>
<feature type="domain" description="HTH araC/xylS-type" evidence="4">
    <location>
        <begin position="229"/>
        <end position="328"/>
    </location>
</feature>
<accession>A0ABQ2PP24</accession>
<dbReference type="PANTHER" id="PTHR46796:SF12">
    <property type="entry name" value="HTH-TYPE DNA-BINDING TRANSCRIPTIONAL ACTIVATOR EUTR"/>
    <property type="match status" value="1"/>
</dbReference>
<dbReference type="InterPro" id="IPR018060">
    <property type="entry name" value="HTH_AraC"/>
</dbReference>
<name>A0ABQ2PP24_9NEIS</name>
<dbReference type="PROSITE" id="PS01124">
    <property type="entry name" value="HTH_ARAC_FAMILY_2"/>
    <property type="match status" value="1"/>
</dbReference>
<dbReference type="InterPro" id="IPR018062">
    <property type="entry name" value="HTH_AraC-typ_CS"/>
</dbReference>
<dbReference type="EMBL" id="BMLY01000005">
    <property type="protein sequence ID" value="GGP27068.1"/>
    <property type="molecule type" value="Genomic_DNA"/>
</dbReference>
<dbReference type="PANTHER" id="PTHR46796">
    <property type="entry name" value="HTH-TYPE TRANSCRIPTIONAL ACTIVATOR RHAS-RELATED"/>
    <property type="match status" value="1"/>
</dbReference>
<dbReference type="Proteomes" id="UP000621859">
    <property type="component" value="Unassembled WGS sequence"/>
</dbReference>
<evidence type="ECO:0000256" key="1">
    <source>
        <dbReference type="ARBA" id="ARBA00023015"/>
    </source>
</evidence>
<dbReference type="SMART" id="SM00342">
    <property type="entry name" value="HTH_ARAC"/>
    <property type="match status" value="1"/>
</dbReference>
<evidence type="ECO:0000259" key="4">
    <source>
        <dbReference type="PROSITE" id="PS01124"/>
    </source>
</evidence>
<keyword evidence="3" id="KW-0804">Transcription</keyword>
<organism evidence="5 6">
    <name type="scientific">Silvimonas amylolytica</name>
    <dbReference type="NCBI Taxonomy" id="449663"/>
    <lineage>
        <taxon>Bacteria</taxon>
        <taxon>Pseudomonadati</taxon>
        <taxon>Pseudomonadota</taxon>
        <taxon>Betaproteobacteria</taxon>
        <taxon>Neisseriales</taxon>
        <taxon>Chitinibacteraceae</taxon>
        <taxon>Silvimonas</taxon>
    </lineage>
</organism>
<comment type="caution">
    <text evidence="5">The sequence shown here is derived from an EMBL/GenBank/DDBJ whole genome shotgun (WGS) entry which is preliminary data.</text>
</comment>
<keyword evidence="6" id="KW-1185">Reference proteome</keyword>
<dbReference type="SUPFAM" id="SSF46689">
    <property type="entry name" value="Homeodomain-like"/>
    <property type="match status" value="2"/>
</dbReference>
<dbReference type="InterPro" id="IPR009057">
    <property type="entry name" value="Homeodomain-like_sf"/>
</dbReference>
<evidence type="ECO:0000256" key="2">
    <source>
        <dbReference type="ARBA" id="ARBA00023125"/>
    </source>
</evidence>
<protein>
    <submittedName>
        <fullName evidence="5">AraC family transcriptional regulator</fullName>
    </submittedName>
</protein>
<keyword evidence="1" id="KW-0805">Transcription regulation</keyword>
<evidence type="ECO:0000313" key="6">
    <source>
        <dbReference type="Proteomes" id="UP000621859"/>
    </source>
</evidence>
<dbReference type="InterPro" id="IPR050204">
    <property type="entry name" value="AraC_XylS_family_regulators"/>
</dbReference>
<evidence type="ECO:0000256" key="3">
    <source>
        <dbReference type="ARBA" id="ARBA00023163"/>
    </source>
</evidence>
<dbReference type="Gene3D" id="1.10.10.60">
    <property type="entry name" value="Homeodomain-like"/>
    <property type="match status" value="1"/>
</dbReference>
<gene>
    <name evidence="5" type="ORF">GCM10010971_28870</name>
</gene>
<evidence type="ECO:0000313" key="5">
    <source>
        <dbReference type="EMBL" id="GGP27068.1"/>
    </source>
</evidence>
<sequence length="330" mass="37051">MFAALPRVGAAPVMHHFTHPAGQSACSADPARRTIIAHDVDEQAQNLTQWEQHYDQVTAGRFCGVLDEWRTGDLQIFRERNSCALHQICNVRPDALWFGIEAEARGMRINGRQVDADMIMTRPGHHAFELMTPDQHEILGIVIGRSTLLEAAEREGRNIDIQRLTGAELLHVEHQVLQACRQRIGELLASCETENGADQVVASLIDLLDSSAVDSDTCPSLARRRRIVRETHEYVLGHQGESVTVPQLCEQLHVSRRTLQYCFENVLGLSPMAYLRYLRLNEVRRQLVRGGELRVGDVAAAWGFRNFSQFSCDYKKLFGESPSCALKALA</sequence>
<dbReference type="PROSITE" id="PS00041">
    <property type="entry name" value="HTH_ARAC_FAMILY_1"/>
    <property type="match status" value="1"/>
</dbReference>
<reference evidence="6" key="1">
    <citation type="journal article" date="2019" name="Int. J. Syst. Evol. Microbiol.">
        <title>The Global Catalogue of Microorganisms (GCM) 10K type strain sequencing project: providing services to taxonomists for standard genome sequencing and annotation.</title>
        <authorList>
            <consortium name="The Broad Institute Genomics Platform"/>
            <consortium name="The Broad Institute Genome Sequencing Center for Infectious Disease"/>
            <person name="Wu L."/>
            <person name="Ma J."/>
        </authorList>
    </citation>
    <scope>NUCLEOTIDE SEQUENCE [LARGE SCALE GENOMIC DNA]</scope>
    <source>
        <strain evidence="6">CGMCC 1.8860</strain>
    </source>
</reference>
<proteinExistence type="predicted"/>